<keyword evidence="2" id="KW-0723">Serine/threonine-protein kinase</keyword>
<dbReference type="PANTHER" id="PTHR27006">
    <property type="entry name" value="PROMASTIGOTE SURFACE ANTIGEN PROTEIN PSA"/>
    <property type="match status" value="1"/>
</dbReference>
<evidence type="ECO:0000256" key="12">
    <source>
        <dbReference type="ARBA" id="ARBA00023180"/>
    </source>
</evidence>
<dbReference type="Proteomes" id="UP001497457">
    <property type="component" value="Chromosome 21rd"/>
</dbReference>
<evidence type="ECO:0000313" key="14">
    <source>
        <dbReference type="EMBL" id="CAL4978880.1"/>
    </source>
</evidence>
<dbReference type="SMART" id="SM00220">
    <property type="entry name" value="S_TKc"/>
    <property type="match status" value="2"/>
</dbReference>
<dbReference type="GO" id="GO:0005524">
    <property type="term" value="F:ATP binding"/>
    <property type="evidence" value="ECO:0007669"/>
    <property type="project" value="UniProtKB-KW"/>
</dbReference>
<evidence type="ECO:0000256" key="1">
    <source>
        <dbReference type="ARBA" id="ARBA00004479"/>
    </source>
</evidence>
<evidence type="ECO:0000256" key="11">
    <source>
        <dbReference type="ARBA" id="ARBA00023136"/>
    </source>
</evidence>
<accession>A0ABC9AN02</accession>
<evidence type="ECO:0000256" key="6">
    <source>
        <dbReference type="ARBA" id="ARBA00022737"/>
    </source>
</evidence>
<keyword evidence="11" id="KW-0472">Membrane</keyword>
<evidence type="ECO:0000256" key="8">
    <source>
        <dbReference type="ARBA" id="ARBA00022777"/>
    </source>
</evidence>
<feature type="domain" description="Protein kinase" evidence="13">
    <location>
        <begin position="206"/>
        <end position="503"/>
    </location>
</feature>
<dbReference type="CDD" id="cd21037">
    <property type="entry name" value="MLKL_NTD"/>
    <property type="match status" value="1"/>
</dbReference>
<keyword evidence="5" id="KW-0732">Signal</keyword>
<dbReference type="InterPro" id="IPR008271">
    <property type="entry name" value="Ser/Thr_kinase_AS"/>
</dbReference>
<dbReference type="FunFam" id="1.10.510.10:FF:000590">
    <property type="entry name" value="PR5-like receptor kinase"/>
    <property type="match status" value="1"/>
</dbReference>
<proteinExistence type="predicted"/>
<dbReference type="GO" id="GO:0004674">
    <property type="term" value="F:protein serine/threonine kinase activity"/>
    <property type="evidence" value="ECO:0007669"/>
    <property type="project" value="UniProtKB-KW"/>
</dbReference>
<keyword evidence="9" id="KW-0067">ATP-binding</keyword>
<dbReference type="InterPro" id="IPR000719">
    <property type="entry name" value="Prot_kinase_dom"/>
</dbReference>
<comment type="subcellular location">
    <subcellularLocation>
        <location evidence="1">Membrane</location>
        <topology evidence="1">Single-pass type I membrane protein</topology>
    </subcellularLocation>
</comment>
<keyword evidence="3" id="KW-0808">Transferase</keyword>
<dbReference type="FunFam" id="1.10.510.10:FF:000129">
    <property type="entry name" value="cysteine-rich receptor-like protein kinase 10"/>
    <property type="match status" value="1"/>
</dbReference>
<dbReference type="Gene3D" id="3.30.200.20">
    <property type="entry name" value="Phosphorylase Kinase, domain 1"/>
    <property type="match status" value="2"/>
</dbReference>
<dbReference type="AlphaFoldDB" id="A0ABC9AN02"/>
<keyword evidence="15" id="KW-1185">Reference proteome</keyword>
<evidence type="ECO:0000256" key="10">
    <source>
        <dbReference type="ARBA" id="ARBA00022989"/>
    </source>
</evidence>
<gene>
    <name evidence="14" type="ORF">URODEC1_LOCUS55004</name>
</gene>
<keyword evidence="10" id="KW-1133">Transmembrane helix</keyword>
<keyword evidence="7" id="KW-0547">Nucleotide-binding</keyword>
<dbReference type="Gene3D" id="1.10.510.10">
    <property type="entry name" value="Transferase(Phosphotransferase) domain 1"/>
    <property type="match status" value="2"/>
</dbReference>
<protein>
    <recommendedName>
        <fullName evidence="13">Protein kinase domain-containing protein</fullName>
    </recommendedName>
</protein>
<evidence type="ECO:0000256" key="9">
    <source>
        <dbReference type="ARBA" id="ARBA00022840"/>
    </source>
</evidence>
<dbReference type="EMBL" id="OZ075131">
    <property type="protein sequence ID" value="CAL4978880.1"/>
    <property type="molecule type" value="Genomic_DNA"/>
</dbReference>
<dbReference type="Gene3D" id="1.20.930.20">
    <property type="entry name" value="Adaptor protein Cbl, N-terminal domain"/>
    <property type="match status" value="1"/>
</dbReference>
<dbReference type="Pfam" id="PF00069">
    <property type="entry name" value="Pkinase"/>
    <property type="match status" value="2"/>
</dbReference>
<dbReference type="InterPro" id="IPR054000">
    <property type="entry name" value="MLKL_N"/>
</dbReference>
<evidence type="ECO:0000256" key="4">
    <source>
        <dbReference type="ARBA" id="ARBA00022692"/>
    </source>
</evidence>
<evidence type="ECO:0000256" key="3">
    <source>
        <dbReference type="ARBA" id="ARBA00022679"/>
    </source>
</evidence>
<dbReference type="PROSITE" id="PS50011">
    <property type="entry name" value="PROTEIN_KINASE_DOM"/>
    <property type="match status" value="2"/>
</dbReference>
<name>A0ABC9AN02_9POAL</name>
<evidence type="ECO:0000256" key="7">
    <source>
        <dbReference type="ARBA" id="ARBA00022741"/>
    </source>
</evidence>
<dbReference type="PANTHER" id="PTHR27006:SF601">
    <property type="entry name" value="PROTEIN KINASE DOMAIN-CONTAINING PROTEIN"/>
    <property type="match status" value="1"/>
</dbReference>
<sequence length="831" mass="93696">MADPVATVEKIVKIGLKIKDAVDTVRHNEDECREIRKKVLRFSAILSQLQQTGMMNDSPAMSSALEDLEESLQHALELVTACQERSTIRRLISAGDLAKQLRRVKDDILNKVMLASFAINAHTTIVLLTIQAGSHPLLQQQEDTGQTEASHNRHSTNYARVLHGHGRSEFYGERNNTLAGSRAPFAPLLAFREYKLSELMAATNYFSYDNIIGEGGHSTVYKGVLNDGIVVSIKTFIESPGLSWACSHDIHLLVSKLQNKNVVKIVGYVAHEVRTPSSSRVMWFFKRQEYQVIKRKYYWVEEYMPNGSLDKIINDTQLGWSSLFRIIKGVAQGMHCLHEQGIVHVDIKPSNVLLDSDMNPKIADFGVSEVLNDNQITCVNGWGDEASIYTEYLILRGTVGYMAPEYLAEGFVSKKNDVYAFGITLLEIVGSIRMIKPVTKYGLDEWAWMAWESGGIEELFDPAVFGESQLTEIMKCVEVGLLCAQHDRANRPTMAEVLQMLYGLKELPTPKKPTPKKPTLREFKFSELKAATNGFSDSNIIGRGGIATVYKGVLDDRSVIAIKKFRWAPQLCWPHTHKQLLLASTLQHKNVVQVRGYAHESGPVMEWLRGRKGQNKDKEYIWVEEYVPNGTLHEIIHCREPRLDWSSHIRIIEGIAQGLNYLHDKHVVHLDLKPTNIVLDSHMNPKITDFEVAKVLNGNQRKYEIVTAGTFQYMAPEHLTNGAVSTMNDVYAFGITLLETVSGIRRRHNHPGEFHLHQWAWKALKGRGKEFDPALFGKSQLVEIKRCIKVGLLCAQHELAERPSMADVLLMLNGEKEVPTPKKPAYIKSTA</sequence>
<keyword evidence="6" id="KW-0677">Repeat</keyword>
<evidence type="ECO:0000313" key="15">
    <source>
        <dbReference type="Proteomes" id="UP001497457"/>
    </source>
</evidence>
<dbReference type="Pfam" id="PF22215">
    <property type="entry name" value="MLKL_N"/>
    <property type="match status" value="1"/>
</dbReference>
<evidence type="ECO:0000256" key="2">
    <source>
        <dbReference type="ARBA" id="ARBA00022527"/>
    </source>
</evidence>
<dbReference type="PROSITE" id="PS00108">
    <property type="entry name" value="PROTEIN_KINASE_ST"/>
    <property type="match status" value="2"/>
</dbReference>
<keyword evidence="12" id="KW-0325">Glycoprotein</keyword>
<dbReference type="GO" id="GO:0016020">
    <property type="term" value="C:membrane"/>
    <property type="evidence" value="ECO:0007669"/>
    <property type="project" value="UniProtKB-SubCell"/>
</dbReference>
<evidence type="ECO:0000256" key="5">
    <source>
        <dbReference type="ARBA" id="ARBA00022729"/>
    </source>
</evidence>
<dbReference type="InterPro" id="IPR059179">
    <property type="entry name" value="MLKL-like_MCAfunc"/>
</dbReference>
<keyword evidence="4" id="KW-0812">Transmembrane</keyword>
<organism evidence="14 15">
    <name type="scientific">Urochloa decumbens</name>
    <dbReference type="NCBI Taxonomy" id="240449"/>
    <lineage>
        <taxon>Eukaryota</taxon>
        <taxon>Viridiplantae</taxon>
        <taxon>Streptophyta</taxon>
        <taxon>Embryophyta</taxon>
        <taxon>Tracheophyta</taxon>
        <taxon>Spermatophyta</taxon>
        <taxon>Magnoliopsida</taxon>
        <taxon>Liliopsida</taxon>
        <taxon>Poales</taxon>
        <taxon>Poaceae</taxon>
        <taxon>PACMAD clade</taxon>
        <taxon>Panicoideae</taxon>
        <taxon>Panicodae</taxon>
        <taxon>Paniceae</taxon>
        <taxon>Melinidinae</taxon>
        <taxon>Urochloa</taxon>
    </lineage>
</organism>
<evidence type="ECO:0000259" key="13">
    <source>
        <dbReference type="PROSITE" id="PS50011"/>
    </source>
</evidence>
<keyword evidence="8" id="KW-0418">Kinase</keyword>
<dbReference type="InterPro" id="IPR036537">
    <property type="entry name" value="Adaptor_Cbl_N_dom_sf"/>
</dbReference>
<dbReference type="GO" id="GO:0006950">
    <property type="term" value="P:response to stress"/>
    <property type="evidence" value="ECO:0007669"/>
    <property type="project" value="UniProtKB-ARBA"/>
</dbReference>
<dbReference type="SUPFAM" id="SSF56112">
    <property type="entry name" value="Protein kinase-like (PK-like)"/>
    <property type="match status" value="2"/>
</dbReference>
<dbReference type="InterPro" id="IPR011009">
    <property type="entry name" value="Kinase-like_dom_sf"/>
</dbReference>
<reference evidence="15" key="1">
    <citation type="submission" date="2024-06" db="EMBL/GenBank/DDBJ databases">
        <authorList>
            <person name="Ryan C."/>
        </authorList>
    </citation>
    <scope>NUCLEOTIDE SEQUENCE [LARGE SCALE GENOMIC DNA]</scope>
</reference>
<reference evidence="14 15" key="2">
    <citation type="submission" date="2024-10" db="EMBL/GenBank/DDBJ databases">
        <authorList>
            <person name="Ryan C."/>
        </authorList>
    </citation>
    <scope>NUCLEOTIDE SEQUENCE [LARGE SCALE GENOMIC DNA]</scope>
</reference>
<feature type="domain" description="Protein kinase" evidence="13">
    <location>
        <begin position="535"/>
        <end position="818"/>
    </location>
</feature>